<dbReference type="EMBL" id="RDSR01000016">
    <property type="protein sequence ID" value="RNE59358.1"/>
    <property type="molecule type" value="Genomic_DNA"/>
</dbReference>
<feature type="compositionally biased region" description="Polar residues" evidence="1">
    <location>
        <begin position="13"/>
        <end position="26"/>
    </location>
</feature>
<name>A0A3M8L3Q6_9MICO</name>
<evidence type="ECO:0000313" key="3">
    <source>
        <dbReference type="Proteomes" id="UP000279859"/>
    </source>
</evidence>
<proteinExistence type="predicted"/>
<dbReference type="Proteomes" id="UP000279859">
    <property type="component" value="Unassembled WGS sequence"/>
</dbReference>
<evidence type="ECO:0000256" key="1">
    <source>
        <dbReference type="SAM" id="MobiDB-lite"/>
    </source>
</evidence>
<protein>
    <recommendedName>
        <fullName evidence="4">XRE family transcriptional regulator</fullName>
    </recommendedName>
</protein>
<comment type="caution">
    <text evidence="2">The sequence shown here is derived from an EMBL/GenBank/DDBJ whole genome shotgun (WGS) entry which is preliminary data.</text>
</comment>
<keyword evidence="3" id="KW-1185">Reference proteome</keyword>
<dbReference type="AlphaFoldDB" id="A0A3M8L3Q6"/>
<accession>A0A3M8L3Q6</accession>
<organism evidence="2 3">
    <name type="scientific">Cryobacterium tepidiphilum</name>
    <dbReference type="NCBI Taxonomy" id="2486026"/>
    <lineage>
        <taxon>Bacteria</taxon>
        <taxon>Bacillati</taxon>
        <taxon>Actinomycetota</taxon>
        <taxon>Actinomycetes</taxon>
        <taxon>Micrococcales</taxon>
        <taxon>Microbacteriaceae</taxon>
        <taxon>Cryobacterium</taxon>
    </lineage>
</organism>
<evidence type="ECO:0008006" key="4">
    <source>
        <dbReference type="Google" id="ProtNLM"/>
    </source>
</evidence>
<feature type="region of interest" description="Disordered" evidence="1">
    <location>
        <begin position="1"/>
        <end position="26"/>
    </location>
</feature>
<sequence length="114" mass="12805">MPRSYASNRKKFGNSSTRLGAEVSSPQQAAAELQHAIANKVREYVLDHHSDLKAYCDKEHLPAGLSYERLQRIMRGETMMTFTDLMYWGRRIPALGSFVGEAVTEISSEAVVEN</sequence>
<reference evidence="2 3" key="1">
    <citation type="submission" date="2018-11" db="EMBL/GenBank/DDBJ databases">
        <title>Cryobacterium sp. nov., isolated from rhizosphere soil of lettuce.</title>
        <authorList>
            <person name="Wang Y."/>
        </authorList>
    </citation>
    <scope>NUCLEOTIDE SEQUENCE [LARGE SCALE GENOMIC DNA]</scope>
    <source>
        <strain evidence="2 3">NEAU-85</strain>
    </source>
</reference>
<gene>
    <name evidence="2" type="ORF">EEJ31_09980</name>
</gene>
<evidence type="ECO:0000313" key="2">
    <source>
        <dbReference type="EMBL" id="RNE59358.1"/>
    </source>
</evidence>